<dbReference type="RefSeq" id="WP_073625704.1">
    <property type="nucleotide sequence ID" value="NZ_FRXO01000001.1"/>
</dbReference>
<dbReference type="OrthoDB" id="9812290at2"/>
<organism evidence="5 6">
    <name type="scientific">Pseudoxanthobacter soli DSM 19599</name>
    <dbReference type="NCBI Taxonomy" id="1123029"/>
    <lineage>
        <taxon>Bacteria</taxon>
        <taxon>Pseudomonadati</taxon>
        <taxon>Pseudomonadota</taxon>
        <taxon>Alphaproteobacteria</taxon>
        <taxon>Hyphomicrobiales</taxon>
        <taxon>Segnochrobactraceae</taxon>
        <taxon>Pseudoxanthobacter</taxon>
    </lineage>
</organism>
<evidence type="ECO:0000256" key="1">
    <source>
        <dbReference type="ARBA" id="ARBA00023015"/>
    </source>
</evidence>
<dbReference type="PANTHER" id="PTHR43537:SF49">
    <property type="entry name" value="TRANSCRIPTIONAL REGULATORY PROTEIN"/>
    <property type="match status" value="1"/>
</dbReference>
<protein>
    <submittedName>
        <fullName evidence="5">DNA-binding transcriptional regulator, GntR family</fullName>
    </submittedName>
</protein>
<dbReference type="PANTHER" id="PTHR43537">
    <property type="entry name" value="TRANSCRIPTIONAL REGULATOR, GNTR FAMILY"/>
    <property type="match status" value="1"/>
</dbReference>
<dbReference type="Gene3D" id="1.20.120.530">
    <property type="entry name" value="GntR ligand-binding domain-like"/>
    <property type="match status" value="1"/>
</dbReference>
<dbReference type="InterPro" id="IPR036388">
    <property type="entry name" value="WH-like_DNA-bd_sf"/>
</dbReference>
<keyword evidence="3" id="KW-0804">Transcription</keyword>
<dbReference type="Proteomes" id="UP000186406">
    <property type="component" value="Unassembled WGS sequence"/>
</dbReference>
<dbReference type="InterPro" id="IPR036390">
    <property type="entry name" value="WH_DNA-bd_sf"/>
</dbReference>
<keyword evidence="2 5" id="KW-0238">DNA-binding</keyword>
<dbReference type="AlphaFoldDB" id="A0A1M7Z8R1"/>
<reference evidence="5 6" key="1">
    <citation type="submission" date="2016-12" db="EMBL/GenBank/DDBJ databases">
        <authorList>
            <person name="Song W.-J."/>
            <person name="Kurnit D.M."/>
        </authorList>
    </citation>
    <scope>NUCLEOTIDE SEQUENCE [LARGE SCALE GENOMIC DNA]</scope>
    <source>
        <strain evidence="5 6">DSM 19599</strain>
    </source>
</reference>
<name>A0A1M7Z8R1_9HYPH</name>
<dbReference type="SMART" id="SM00345">
    <property type="entry name" value="HTH_GNTR"/>
    <property type="match status" value="1"/>
</dbReference>
<dbReference type="GO" id="GO:0003677">
    <property type="term" value="F:DNA binding"/>
    <property type="evidence" value="ECO:0007669"/>
    <property type="project" value="UniProtKB-KW"/>
</dbReference>
<gene>
    <name evidence="5" type="ORF">SAMN02745172_00648</name>
</gene>
<dbReference type="SMART" id="SM00895">
    <property type="entry name" value="FCD"/>
    <property type="match status" value="1"/>
</dbReference>
<dbReference type="InterPro" id="IPR000524">
    <property type="entry name" value="Tscrpt_reg_HTH_GntR"/>
</dbReference>
<evidence type="ECO:0000259" key="4">
    <source>
        <dbReference type="PROSITE" id="PS50949"/>
    </source>
</evidence>
<dbReference type="InterPro" id="IPR008920">
    <property type="entry name" value="TF_FadR/GntR_C"/>
</dbReference>
<evidence type="ECO:0000256" key="3">
    <source>
        <dbReference type="ARBA" id="ARBA00023163"/>
    </source>
</evidence>
<dbReference type="PROSITE" id="PS50949">
    <property type="entry name" value="HTH_GNTR"/>
    <property type="match status" value="1"/>
</dbReference>
<dbReference type="InterPro" id="IPR011711">
    <property type="entry name" value="GntR_C"/>
</dbReference>
<dbReference type="Gene3D" id="1.10.10.10">
    <property type="entry name" value="Winged helix-like DNA-binding domain superfamily/Winged helix DNA-binding domain"/>
    <property type="match status" value="1"/>
</dbReference>
<keyword evidence="6" id="KW-1185">Reference proteome</keyword>
<feature type="domain" description="HTH gntR-type" evidence="4">
    <location>
        <begin position="10"/>
        <end position="77"/>
    </location>
</feature>
<dbReference type="SUPFAM" id="SSF46785">
    <property type="entry name" value="Winged helix' DNA-binding domain"/>
    <property type="match status" value="1"/>
</dbReference>
<dbReference type="EMBL" id="FRXO01000001">
    <property type="protein sequence ID" value="SHO61170.1"/>
    <property type="molecule type" value="Genomic_DNA"/>
</dbReference>
<dbReference type="GO" id="GO:0003700">
    <property type="term" value="F:DNA-binding transcription factor activity"/>
    <property type="evidence" value="ECO:0007669"/>
    <property type="project" value="InterPro"/>
</dbReference>
<dbReference type="SUPFAM" id="SSF48008">
    <property type="entry name" value="GntR ligand-binding domain-like"/>
    <property type="match status" value="1"/>
</dbReference>
<dbReference type="Pfam" id="PF07729">
    <property type="entry name" value="FCD"/>
    <property type="match status" value="1"/>
</dbReference>
<dbReference type="STRING" id="1123029.SAMN02745172_00648"/>
<evidence type="ECO:0000313" key="6">
    <source>
        <dbReference type="Proteomes" id="UP000186406"/>
    </source>
</evidence>
<dbReference type="Pfam" id="PF00392">
    <property type="entry name" value="GntR"/>
    <property type="match status" value="1"/>
</dbReference>
<evidence type="ECO:0000256" key="2">
    <source>
        <dbReference type="ARBA" id="ARBA00023125"/>
    </source>
</evidence>
<evidence type="ECO:0000313" key="5">
    <source>
        <dbReference type="EMBL" id="SHO61170.1"/>
    </source>
</evidence>
<sequence>MIRSDPPRSPAVAERIAEALIERIVAGELAPGAPLRQDHVAAEFGASHVPAREALHFVRAQGLAVSEPRRGIRVAPMDAIHQQEVIEMRAALELLAFRHVGKSYGARHLAAIEQAVEAGERAGSIVEWERANRAFHAALVAPCPMKWLLSLLGQLRLAHSRIVIAMERSAGWQPRSNLEHRQIHAALKSRDHPRAAHLLTRHLHGIERPGPEIGPDPLRP</sequence>
<accession>A0A1M7Z8R1</accession>
<proteinExistence type="predicted"/>
<keyword evidence="1" id="KW-0805">Transcription regulation</keyword>